<keyword evidence="2" id="KW-1185">Reference proteome</keyword>
<accession>A0A0D6JAQ3</accession>
<dbReference type="Proteomes" id="UP000033187">
    <property type="component" value="Chromosome 1"/>
</dbReference>
<evidence type="ECO:0000313" key="1">
    <source>
        <dbReference type="EMBL" id="CPR15873.1"/>
    </source>
</evidence>
<reference evidence="2" key="1">
    <citation type="submission" date="2015-02" db="EMBL/GenBank/DDBJ databases">
        <authorList>
            <person name="Chooi Y.-H."/>
        </authorList>
    </citation>
    <scope>NUCLEOTIDE SEQUENCE [LARGE SCALE GENOMIC DNA]</scope>
    <source>
        <strain evidence="2">strain Y</strain>
    </source>
</reference>
<evidence type="ECO:0000313" key="2">
    <source>
        <dbReference type="Proteomes" id="UP000033187"/>
    </source>
</evidence>
<proteinExistence type="predicted"/>
<dbReference type="KEGG" id="fil:BN1229_v1_0540"/>
<dbReference type="KEGG" id="fiy:BN1229_v1_0543"/>
<sequence>MPLVEPLVHRVHYAMSNWGCALGNGLGICKIDEDGGPDEMANFRVGNVRGRFLAGSATYRYLCL</sequence>
<name>A0A0D6JAQ3_9HYPH</name>
<gene>
    <name evidence="1" type="ORF">YBN1229_v1_0543</name>
</gene>
<dbReference type="AlphaFoldDB" id="A0A0D6JAQ3"/>
<organism evidence="1 2">
    <name type="scientific">Candidatus Filomicrobium marinum</name>
    <dbReference type="NCBI Taxonomy" id="1608628"/>
    <lineage>
        <taxon>Bacteria</taxon>
        <taxon>Pseudomonadati</taxon>
        <taxon>Pseudomonadota</taxon>
        <taxon>Alphaproteobacteria</taxon>
        <taxon>Hyphomicrobiales</taxon>
        <taxon>Hyphomicrobiaceae</taxon>
        <taxon>Filomicrobium</taxon>
    </lineage>
</organism>
<protein>
    <submittedName>
        <fullName evidence="1">Uncharacterized protein</fullName>
    </submittedName>
</protein>
<dbReference type="EMBL" id="LN829119">
    <property type="protein sequence ID" value="CPR15873.1"/>
    <property type="molecule type" value="Genomic_DNA"/>
</dbReference>